<reference evidence="2" key="1">
    <citation type="submission" date="2014-09" db="EMBL/GenBank/DDBJ databases">
        <title>Genome sequence of the luminous mushroom Mycena chlorophos for searching fungal bioluminescence genes.</title>
        <authorList>
            <person name="Tanaka Y."/>
            <person name="Kasuga D."/>
            <person name="Oba Y."/>
            <person name="Hase S."/>
            <person name="Sato K."/>
            <person name="Oba Y."/>
            <person name="Sakakibara Y."/>
        </authorList>
    </citation>
    <scope>NUCLEOTIDE SEQUENCE</scope>
</reference>
<evidence type="ECO:0000256" key="1">
    <source>
        <dbReference type="SAM" id="MobiDB-lite"/>
    </source>
</evidence>
<evidence type="ECO:0000313" key="2">
    <source>
        <dbReference type="EMBL" id="GAT47470.1"/>
    </source>
</evidence>
<protein>
    <submittedName>
        <fullName evidence="2">Uncharacterized protein</fullName>
    </submittedName>
</protein>
<dbReference type="Proteomes" id="UP000815677">
    <property type="component" value="Unassembled WGS sequence"/>
</dbReference>
<organism evidence="2 3">
    <name type="scientific">Mycena chlorophos</name>
    <name type="common">Agaric fungus</name>
    <name type="synonym">Agaricus chlorophos</name>
    <dbReference type="NCBI Taxonomy" id="658473"/>
    <lineage>
        <taxon>Eukaryota</taxon>
        <taxon>Fungi</taxon>
        <taxon>Dikarya</taxon>
        <taxon>Basidiomycota</taxon>
        <taxon>Agaricomycotina</taxon>
        <taxon>Agaricomycetes</taxon>
        <taxon>Agaricomycetidae</taxon>
        <taxon>Agaricales</taxon>
        <taxon>Marasmiineae</taxon>
        <taxon>Mycenaceae</taxon>
        <taxon>Mycena</taxon>
    </lineage>
</organism>
<name>A0ABQ0L8K2_MYCCL</name>
<evidence type="ECO:0000313" key="3">
    <source>
        <dbReference type="Proteomes" id="UP000815677"/>
    </source>
</evidence>
<sequence length="67" mass="7342">MLTRDWAYAAPPQREGPDHPEAQGMGGSQLAGSLHVTLLIAVFFRTSTTYRTQNGIPWLAQMADTNP</sequence>
<proteinExistence type="predicted"/>
<keyword evidence="3" id="KW-1185">Reference proteome</keyword>
<feature type="region of interest" description="Disordered" evidence="1">
    <location>
        <begin position="1"/>
        <end position="28"/>
    </location>
</feature>
<accession>A0ABQ0L8K2</accession>
<gene>
    <name evidence="2" type="ORF">MCHLO_04930</name>
</gene>
<dbReference type="EMBL" id="DF843571">
    <property type="protein sequence ID" value="GAT47470.1"/>
    <property type="molecule type" value="Genomic_DNA"/>
</dbReference>